<dbReference type="InterPro" id="IPR036182">
    <property type="entry name" value="PCuAC_sf"/>
</dbReference>
<dbReference type="PANTHER" id="PTHR36302:SF1">
    <property type="entry name" value="COPPER CHAPERONE PCU(A)C"/>
    <property type="match status" value="1"/>
</dbReference>
<dbReference type="Proteomes" id="UP000294656">
    <property type="component" value="Unassembled WGS sequence"/>
</dbReference>
<keyword evidence="4" id="KW-1185">Reference proteome</keyword>
<feature type="region of interest" description="Disordered" evidence="1">
    <location>
        <begin position="149"/>
        <end position="170"/>
    </location>
</feature>
<sequence>MFRMISRAVVLVASVFSSIAMAASLNFEHLQVRATPPGATNSGGYMMVENSSHHEQALVAVESDIAKSIEIHTHEMKDGVMSMRQVDEVIVPAGESVMFQPGGNHIMIMGLHHALKAGDTVNFTMVLKNGEKVNVQAPIVAPEDIKKPKHDMDMHKDHMKMNGSNEHKHH</sequence>
<feature type="compositionally biased region" description="Basic and acidic residues" evidence="1">
    <location>
        <begin position="149"/>
        <end position="160"/>
    </location>
</feature>
<evidence type="ECO:0000256" key="2">
    <source>
        <dbReference type="SAM" id="SignalP"/>
    </source>
</evidence>
<gene>
    <name evidence="3" type="ORF">DFP79_2104</name>
</gene>
<comment type="caution">
    <text evidence="3">The sequence shown here is derived from an EMBL/GenBank/DDBJ whole genome shotgun (WGS) entry which is preliminary data.</text>
</comment>
<evidence type="ECO:0000313" key="4">
    <source>
        <dbReference type="Proteomes" id="UP000294656"/>
    </source>
</evidence>
<dbReference type="EMBL" id="SNXC01000012">
    <property type="protein sequence ID" value="TDO97287.1"/>
    <property type="molecule type" value="Genomic_DNA"/>
</dbReference>
<name>A0A4R6M7A6_9GAMM</name>
<feature type="signal peptide" evidence="2">
    <location>
        <begin position="1"/>
        <end position="22"/>
    </location>
</feature>
<dbReference type="Pfam" id="PF04314">
    <property type="entry name" value="PCuAC"/>
    <property type="match status" value="1"/>
</dbReference>
<protein>
    <recommendedName>
        <fullName evidence="5">Copper(I)-binding protein</fullName>
    </recommendedName>
</protein>
<dbReference type="InterPro" id="IPR007410">
    <property type="entry name" value="LpqE-like"/>
</dbReference>
<proteinExistence type="predicted"/>
<accession>A0A4R6M7A6</accession>
<keyword evidence="2" id="KW-0732">Signal</keyword>
<dbReference type="PANTHER" id="PTHR36302">
    <property type="entry name" value="BLR7088 PROTEIN"/>
    <property type="match status" value="1"/>
</dbReference>
<dbReference type="Gene3D" id="2.60.40.1890">
    <property type="entry name" value="PCu(A)C copper chaperone"/>
    <property type="match status" value="1"/>
</dbReference>
<evidence type="ECO:0000256" key="1">
    <source>
        <dbReference type="SAM" id="MobiDB-lite"/>
    </source>
</evidence>
<dbReference type="AlphaFoldDB" id="A0A4R6M7A6"/>
<evidence type="ECO:0000313" key="3">
    <source>
        <dbReference type="EMBL" id="TDO97287.1"/>
    </source>
</evidence>
<evidence type="ECO:0008006" key="5">
    <source>
        <dbReference type="Google" id="ProtNLM"/>
    </source>
</evidence>
<organism evidence="3 4">
    <name type="scientific">Marinomonas balearica</name>
    <dbReference type="NCBI Taxonomy" id="491947"/>
    <lineage>
        <taxon>Bacteria</taxon>
        <taxon>Pseudomonadati</taxon>
        <taxon>Pseudomonadota</taxon>
        <taxon>Gammaproteobacteria</taxon>
        <taxon>Oceanospirillales</taxon>
        <taxon>Oceanospirillaceae</taxon>
        <taxon>Marinomonas</taxon>
    </lineage>
</organism>
<dbReference type="SUPFAM" id="SSF110087">
    <property type="entry name" value="DR1885-like metal-binding protein"/>
    <property type="match status" value="1"/>
</dbReference>
<dbReference type="RefSeq" id="WP_133503875.1">
    <property type="nucleotide sequence ID" value="NZ_SNXC01000012.1"/>
</dbReference>
<feature type="chain" id="PRO_5020421423" description="Copper(I)-binding protein" evidence="2">
    <location>
        <begin position="23"/>
        <end position="170"/>
    </location>
</feature>
<dbReference type="OrthoDB" id="9796962at2"/>
<reference evidence="3 4" key="1">
    <citation type="submission" date="2019-03" db="EMBL/GenBank/DDBJ databases">
        <title>Genomic Encyclopedia of Type Strains, Phase III (KMG-III): the genomes of soil and plant-associated and newly described type strains.</title>
        <authorList>
            <person name="Whitman W."/>
        </authorList>
    </citation>
    <scope>NUCLEOTIDE SEQUENCE [LARGE SCALE GENOMIC DNA]</scope>
    <source>
        <strain evidence="3 4">CECT 7378</strain>
    </source>
</reference>
<dbReference type="InterPro" id="IPR058248">
    <property type="entry name" value="Lxx211020-like"/>
</dbReference>